<evidence type="ECO:0000313" key="7">
    <source>
        <dbReference type="RefSeq" id="XP_022290051.1"/>
    </source>
</evidence>
<accession>A0A8B8AF78</accession>
<dbReference type="AlphaFoldDB" id="A0A8B8AF78"/>
<dbReference type="GO" id="GO:0033897">
    <property type="term" value="F:ribonuclease T2 activity"/>
    <property type="evidence" value="ECO:0007669"/>
    <property type="project" value="InterPro"/>
</dbReference>
<dbReference type="InterPro" id="IPR033697">
    <property type="entry name" value="Ribonuclease_T2_eukaryotic"/>
</dbReference>
<evidence type="ECO:0000256" key="2">
    <source>
        <dbReference type="ARBA" id="ARBA00023157"/>
    </source>
</evidence>
<keyword evidence="6" id="KW-1185">Reference proteome</keyword>
<gene>
    <name evidence="7" type="primary">LOC111101748</name>
</gene>
<keyword evidence="5" id="KW-0812">Transmembrane</keyword>
<dbReference type="RefSeq" id="XP_022290051.1">
    <property type="nucleotide sequence ID" value="XM_022434343.1"/>
</dbReference>
<evidence type="ECO:0000256" key="3">
    <source>
        <dbReference type="PIRSR" id="PIRSR633697-1"/>
    </source>
</evidence>
<comment type="similarity">
    <text evidence="1 4">Belongs to the RNase T2 family.</text>
</comment>
<feature type="active site" evidence="3">
    <location>
        <position position="108"/>
    </location>
</feature>
<dbReference type="Pfam" id="PF00445">
    <property type="entry name" value="Ribonuclease_T2"/>
    <property type="match status" value="1"/>
</dbReference>
<dbReference type="GO" id="GO:0003723">
    <property type="term" value="F:RNA binding"/>
    <property type="evidence" value="ECO:0007669"/>
    <property type="project" value="InterPro"/>
</dbReference>
<proteinExistence type="inferred from homology"/>
<name>A0A8B8AF78_CRAVI</name>
<dbReference type="KEGG" id="cvn:111101748"/>
<dbReference type="GO" id="GO:0006401">
    <property type="term" value="P:RNA catabolic process"/>
    <property type="evidence" value="ECO:0007669"/>
    <property type="project" value="UniProtKB-ARBA"/>
</dbReference>
<feature type="transmembrane region" description="Helical" evidence="5">
    <location>
        <begin position="229"/>
        <end position="255"/>
    </location>
</feature>
<dbReference type="GeneID" id="111101748"/>
<dbReference type="OrthoDB" id="435754at2759"/>
<evidence type="ECO:0000313" key="6">
    <source>
        <dbReference type="Proteomes" id="UP000694844"/>
    </source>
</evidence>
<protein>
    <submittedName>
        <fullName evidence="7">Ribonuclease-like storage protein isoform X1</fullName>
    </submittedName>
</protein>
<dbReference type="Gene3D" id="3.90.730.10">
    <property type="entry name" value="Ribonuclease T2-like"/>
    <property type="match status" value="1"/>
</dbReference>
<dbReference type="PANTHER" id="PTHR11240:SF22">
    <property type="entry name" value="RIBONUCLEASE T2"/>
    <property type="match status" value="1"/>
</dbReference>
<organism evidence="6 7">
    <name type="scientific">Crassostrea virginica</name>
    <name type="common">Eastern oyster</name>
    <dbReference type="NCBI Taxonomy" id="6565"/>
    <lineage>
        <taxon>Eukaryota</taxon>
        <taxon>Metazoa</taxon>
        <taxon>Spiralia</taxon>
        <taxon>Lophotrochozoa</taxon>
        <taxon>Mollusca</taxon>
        <taxon>Bivalvia</taxon>
        <taxon>Autobranchia</taxon>
        <taxon>Pteriomorphia</taxon>
        <taxon>Ostreida</taxon>
        <taxon>Ostreoidea</taxon>
        <taxon>Ostreidae</taxon>
        <taxon>Crassostrea</taxon>
    </lineage>
</organism>
<dbReference type="PROSITE" id="PS00530">
    <property type="entry name" value="RNASE_T2_1"/>
    <property type="match status" value="1"/>
</dbReference>
<sequence length="271" mass="31311">MFILQNNMVKGQYLMLIFLVLNNIVVIQGASSGLAYKLAMQWPASFCSTLSTKDTCIESPPNQWTIHGLWPKKSFNIGEISESTRVQLEKLWPNLNASSNNEQFWKQEWKKHGSCSNLTIEEYFEKAIQLATLYNIYNILEKNSIKPSSKIYYTDKEISESIQKVTGYQPEVHSTKKQPFLVSEIRFCFDQAFRMMDCNTTYQLNPLLYLEHWNKHDEHKESGKAGGSVFVILLIGVVIPVTMICLTIVFFKVFYKHERTSSSDGIYMQVK</sequence>
<dbReference type="InterPro" id="IPR001568">
    <property type="entry name" value="RNase_T2-like"/>
</dbReference>
<keyword evidence="2" id="KW-1015">Disulfide bond</keyword>
<keyword evidence="5" id="KW-0472">Membrane</keyword>
<dbReference type="InterPro" id="IPR018188">
    <property type="entry name" value="RNase_T2_His_AS_1"/>
</dbReference>
<evidence type="ECO:0000256" key="4">
    <source>
        <dbReference type="RuleBase" id="RU004328"/>
    </source>
</evidence>
<dbReference type="CDD" id="cd01061">
    <property type="entry name" value="RNase_T2_euk"/>
    <property type="match status" value="1"/>
</dbReference>
<feature type="active site" evidence="3">
    <location>
        <position position="112"/>
    </location>
</feature>
<keyword evidence="5" id="KW-1133">Transmembrane helix</keyword>
<dbReference type="Proteomes" id="UP000694844">
    <property type="component" value="Chromosome 6"/>
</dbReference>
<reference evidence="7" key="1">
    <citation type="submission" date="2025-08" db="UniProtKB">
        <authorList>
            <consortium name="RefSeq"/>
        </authorList>
    </citation>
    <scope>IDENTIFICATION</scope>
    <source>
        <tissue evidence="7">Whole sample</tissue>
    </source>
</reference>
<feature type="transmembrane region" description="Helical" evidence="5">
    <location>
        <begin position="12"/>
        <end position="36"/>
    </location>
</feature>
<dbReference type="PANTHER" id="PTHR11240">
    <property type="entry name" value="RIBONUCLEASE T2"/>
    <property type="match status" value="1"/>
</dbReference>
<dbReference type="SUPFAM" id="SSF55895">
    <property type="entry name" value="Ribonuclease Rh-like"/>
    <property type="match status" value="1"/>
</dbReference>
<dbReference type="InterPro" id="IPR036430">
    <property type="entry name" value="RNase_T2-like_sf"/>
</dbReference>
<evidence type="ECO:0000256" key="1">
    <source>
        <dbReference type="ARBA" id="ARBA00007469"/>
    </source>
</evidence>
<evidence type="ECO:0000256" key="5">
    <source>
        <dbReference type="SAM" id="Phobius"/>
    </source>
</evidence>
<feature type="active site" evidence="3">
    <location>
        <position position="67"/>
    </location>
</feature>